<dbReference type="RefSeq" id="WP_094968694.1">
    <property type="nucleotide sequence ID" value="NZ_NGJN01000005.1"/>
</dbReference>
<gene>
    <name evidence="2" type="ORF">CA834_10710</name>
</gene>
<feature type="transmembrane region" description="Helical" evidence="1">
    <location>
        <begin position="12"/>
        <end position="30"/>
    </location>
</feature>
<evidence type="ECO:0000313" key="2">
    <source>
        <dbReference type="EMBL" id="OZV68108.1"/>
    </source>
</evidence>
<name>A0A265US14_9FLAO</name>
<dbReference type="OrthoDB" id="660361at2"/>
<keyword evidence="1" id="KW-1133">Transmembrane helix</keyword>
<dbReference type="Proteomes" id="UP000216840">
    <property type="component" value="Unassembled WGS sequence"/>
</dbReference>
<evidence type="ECO:0000256" key="1">
    <source>
        <dbReference type="SAM" id="Phobius"/>
    </source>
</evidence>
<dbReference type="Pfam" id="PF13858">
    <property type="entry name" value="DUF4199"/>
    <property type="match status" value="1"/>
</dbReference>
<keyword evidence="1" id="KW-0812">Transmembrane</keyword>
<accession>A0A265US14</accession>
<keyword evidence="1" id="KW-0472">Membrane</keyword>
<reference evidence="2 3" key="1">
    <citation type="submission" date="2017-05" db="EMBL/GenBank/DDBJ databases">
        <title>The draft genome sequence of Idiomarina salinarum WNB302.</title>
        <authorList>
            <person name="Sun Y."/>
            <person name="Chen B."/>
            <person name="Du Z."/>
        </authorList>
    </citation>
    <scope>NUCLEOTIDE SEQUENCE [LARGE SCALE GENOMIC DNA]</scope>
    <source>
        <strain evidence="2 3">WNB302</strain>
    </source>
</reference>
<evidence type="ECO:0000313" key="3">
    <source>
        <dbReference type="Proteomes" id="UP000216840"/>
    </source>
</evidence>
<feature type="transmembrane region" description="Helical" evidence="1">
    <location>
        <begin position="36"/>
        <end position="54"/>
    </location>
</feature>
<dbReference type="EMBL" id="NGJN01000005">
    <property type="protein sequence ID" value="OZV68108.1"/>
    <property type="molecule type" value="Genomic_DNA"/>
</dbReference>
<feature type="transmembrane region" description="Helical" evidence="1">
    <location>
        <begin position="150"/>
        <end position="168"/>
    </location>
</feature>
<dbReference type="AlphaFoldDB" id="A0A265US14"/>
<keyword evidence="3" id="KW-1185">Reference proteome</keyword>
<comment type="caution">
    <text evidence="2">The sequence shown here is derived from an EMBL/GenBank/DDBJ whole genome shotgun (WGS) entry which is preliminary data.</text>
</comment>
<protein>
    <submittedName>
        <fullName evidence="2">DUF4199 domain-containing protein</fullName>
    </submittedName>
</protein>
<organism evidence="2 3">
    <name type="scientific">Winogradskyella aurantia</name>
    <dbReference type="NCBI Taxonomy" id="1915063"/>
    <lineage>
        <taxon>Bacteria</taxon>
        <taxon>Pseudomonadati</taxon>
        <taxon>Bacteroidota</taxon>
        <taxon>Flavobacteriia</taxon>
        <taxon>Flavobacteriales</taxon>
        <taxon>Flavobacteriaceae</taxon>
        <taxon>Winogradskyella</taxon>
    </lineage>
</organism>
<proteinExistence type="predicted"/>
<feature type="transmembrane region" description="Helical" evidence="1">
    <location>
        <begin position="75"/>
        <end position="98"/>
    </location>
</feature>
<dbReference type="InterPro" id="IPR025250">
    <property type="entry name" value="DUF4199"/>
</dbReference>
<sequence>MENSLKSSAIQYGLYLGLILSSFTIIGYAVNIEILTKWWLGIILFILIIVIGIVSTAKAKSILNGFISFKEAFTAWFTTIVVGILISTVVSILIFNVVDPEAAELVKQASIEATVSMMENFGTPQETIDMAITEMENTNQFAVVNLLKSLAWQFLFYAIVGLLIALIMKKKDPDAA</sequence>